<name>A0A0D0CBK5_9AGAR</name>
<dbReference type="Proteomes" id="UP000053593">
    <property type="component" value="Unassembled WGS sequence"/>
</dbReference>
<sequence length="152" mass="16271">MIKSTFDTDVGLDHTVQFEDPPLGTNGVSLSSPPASVMPPSQPAPASQPALASQPTPSGKIGLNLGFPKVVIIPHHSVHIQTASADLLHSLEYECEENQVQDEAKEWANIIALTSTIKGGGDIRIPKSYANAMKDSEDWLPAMQTKMDSLVK</sequence>
<gene>
    <name evidence="2" type="ORF">GYMLUDRAFT_251319</name>
</gene>
<proteinExistence type="predicted"/>
<dbReference type="EMBL" id="KN834845">
    <property type="protein sequence ID" value="KIK52273.1"/>
    <property type="molecule type" value="Genomic_DNA"/>
</dbReference>
<reference evidence="2 3" key="1">
    <citation type="submission" date="2014-04" db="EMBL/GenBank/DDBJ databases">
        <title>Evolutionary Origins and Diversification of the Mycorrhizal Mutualists.</title>
        <authorList>
            <consortium name="DOE Joint Genome Institute"/>
            <consortium name="Mycorrhizal Genomics Consortium"/>
            <person name="Kohler A."/>
            <person name="Kuo A."/>
            <person name="Nagy L.G."/>
            <person name="Floudas D."/>
            <person name="Copeland A."/>
            <person name="Barry K.W."/>
            <person name="Cichocki N."/>
            <person name="Veneault-Fourrey C."/>
            <person name="LaButti K."/>
            <person name="Lindquist E.A."/>
            <person name="Lipzen A."/>
            <person name="Lundell T."/>
            <person name="Morin E."/>
            <person name="Murat C."/>
            <person name="Riley R."/>
            <person name="Ohm R."/>
            <person name="Sun H."/>
            <person name="Tunlid A."/>
            <person name="Henrissat B."/>
            <person name="Grigoriev I.V."/>
            <person name="Hibbett D.S."/>
            <person name="Martin F."/>
        </authorList>
    </citation>
    <scope>NUCLEOTIDE SEQUENCE [LARGE SCALE GENOMIC DNA]</scope>
    <source>
        <strain evidence="2 3">FD-317 M1</strain>
    </source>
</reference>
<dbReference type="HOGENOM" id="CLU_1722592_0_0_1"/>
<feature type="compositionally biased region" description="Low complexity" evidence="1">
    <location>
        <begin position="44"/>
        <end position="57"/>
    </location>
</feature>
<evidence type="ECO:0000313" key="2">
    <source>
        <dbReference type="EMBL" id="KIK52273.1"/>
    </source>
</evidence>
<accession>A0A0D0CBK5</accession>
<evidence type="ECO:0000313" key="3">
    <source>
        <dbReference type="Proteomes" id="UP000053593"/>
    </source>
</evidence>
<feature type="region of interest" description="Disordered" evidence="1">
    <location>
        <begin position="13"/>
        <end position="57"/>
    </location>
</feature>
<protein>
    <submittedName>
        <fullName evidence="2">Uncharacterized protein</fullName>
    </submittedName>
</protein>
<keyword evidence="3" id="KW-1185">Reference proteome</keyword>
<dbReference type="AlphaFoldDB" id="A0A0D0CBK5"/>
<organism evidence="2 3">
    <name type="scientific">Collybiopsis luxurians FD-317 M1</name>
    <dbReference type="NCBI Taxonomy" id="944289"/>
    <lineage>
        <taxon>Eukaryota</taxon>
        <taxon>Fungi</taxon>
        <taxon>Dikarya</taxon>
        <taxon>Basidiomycota</taxon>
        <taxon>Agaricomycotina</taxon>
        <taxon>Agaricomycetes</taxon>
        <taxon>Agaricomycetidae</taxon>
        <taxon>Agaricales</taxon>
        <taxon>Marasmiineae</taxon>
        <taxon>Omphalotaceae</taxon>
        <taxon>Collybiopsis</taxon>
        <taxon>Collybiopsis luxurians</taxon>
    </lineage>
</organism>
<evidence type="ECO:0000256" key="1">
    <source>
        <dbReference type="SAM" id="MobiDB-lite"/>
    </source>
</evidence>